<reference evidence="2" key="1">
    <citation type="journal article" date="2022" name="Front. Genet.">
        <title>Chromosome-Scale Assembly of the Dendrobium nobile Genome Provides Insights Into the Molecular Mechanism of the Biosynthesis of the Medicinal Active Ingredient of Dendrobium.</title>
        <authorList>
            <person name="Xu Q."/>
            <person name="Niu S.-C."/>
            <person name="Li K.-L."/>
            <person name="Zheng P.-J."/>
            <person name="Zhang X.-J."/>
            <person name="Jia Y."/>
            <person name="Liu Y."/>
            <person name="Niu Y.-X."/>
            <person name="Yu L.-H."/>
            <person name="Chen D.-F."/>
            <person name="Zhang G.-Q."/>
        </authorList>
    </citation>
    <scope>NUCLEOTIDE SEQUENCE</scope>
    <source>
        <tissue evidence="2">Leaf</tissue>
    </source>
</reference>
<name>A0A8T3B1Z0_DENNO</name>
<dbReference type="Proteomes" id="UP000829196">
    <property type="component" value="Unassembled WGS sequence"/>
</dbReference>
<sequence length="59" mass="6640">MQTTDDGQAQADSDVRATTDAGTHVRARTVTRELDELFLSMSSRARARLEFELELELDI</sequence>
<feature type="region of interest" description="Disordered" evidence="1">
    <location>
        <begin position="1"/>
        <end position="21"/>
    </location>
</feature>
<gene>
    <name evidence="2" type="ORF">KFK09_017340</name>
</gene>
<protein>
    <submittedName>
        <fullName evidence="2">Uncharacterized protein</fullName>
    </submittedName>
</protein>
<accession>A0A8T3B1Z0</accession>
<feature type="compositionally biased region" description="Polar residues" evidence="1">
    <location>
        <begin position="1"/>
        <end position="11"/>
    </location>
</feature>
<dbReference type="AlphaFoldDB" id="A0A8T3B1Z0"/>
<evidence type="ECO:0000313" key="2">
    <source>
        <dbReference type="EMBL" id="KAI0502391.1"/>
    </source>
</evidence>
<keyword evidence="3" id="KW-1185">Reference proteome</keyword>
<organism evidence="2 3">
    <name type="scientific">Dendrobium nobile</name>
    <name type="common">Orchid</name>
    <dbReference type="NCBI Taxonomy" id="94219"/>
    <lineage>
        <taxon>Eukaryota</taxon>
        <taxon>Viridiplantae</taxon>
        <taxon>Streptophyta</taxon>
        <taxon>Embryophyta</taxon>
        <taxon>Tracheophyta</taxon>
        <taxon>Spermatophyta</taxon>
        <taxon>Magnoliopsida</taxon>
        <taxon>Liliopsida</taxon>
        <taxon>Asparagales</taxon>
        <taxon>Orchidaceae</taxon>
        <taxon>Epidendroideae</taxon>
        <taxon>Malaxideae</taxon>
        <taxon>Dendrobiinae</taxon>
        <taxon>Dendrobium</taxon>
    </lineage>
</organism>
<evidence type="ECO:0000256" key="1">
    <source>
        <dbReference type="SAM" id="MobiDB-lite"/>
    </source>
</evidence>
<evidence type="ECO:0000313" key="3">
    <source>
        <dbReference type="Proteomes" id="UP000829196"/>
    </source>
</evidence>
<comment type="caution">
    <text evidence="2">The sequence shown here is derived from an EMBL/GenBank/DDBJ whole genome shotgun (WGS) entry which is preliminary data.</text>
</comment>
<proteinExistence type="predicted"/>
<dbReference type="EMBL" id="JAGYWB010000012">
    <property type="protein sequence ID" value="KAI0502391.1"/>
    <property type="molecule type" value="Genomic_DNA"/>
</dbReference>